<name>A0A0W0FAP4_MONRR</name>
<feature type="chain" id="PRO_5006901624" evidence="1">
    <location>
        <begin position="21"/>
        <end position="179"/>
    </location>
</feature>
<dbReference type="EMBL" id="LATX01002182">
    <property type="protein sequence ID" value="KTB33266.1"/>
    <property type="molecule type" value="Genomic_DNA"/>
</dbReference>
<feature type="signal peptide" evidence="1">
    <location>
        <begin position="1"/>
        <end position="20"/>
    </location>
</feature>
<evidence type="ECO:0000313" key="3">
    <source>
        <dbReference type="Proteomes" id="UP000054988"/>
    </source>
</evidence>
<dbReference type="SUPFAM" id="SSF49870">
    <property type="entry name" value="Osmotin, thaumatin-like protein"/>
    <property type="match status" value="1"/>
</dbReference>
<accession>A0A0W0FAP4</accession>
<dbReference type="Gene3D" id="2.60.110.10">
    <property type="entry name" value="Thaumatin"/>
    <property type="match status" value="1"/>
</dbReference>
<dbReference type="AlphaFoldDB" id="A0A0W0FAP4"/>
<keyword evidence="1" id="KW-0732">Signal</keyword>
<gene>
    <name evidence="2" type="ORF">WG66_14159</name>
</gene>
<reference evidence="2 3" key="1">
    <citation type="submission" date="2015-12" db="EMBL/GenBank/DDBJ databases">
        <title>Draft genome sequence of Moniliophthora roreri, the causal agent of frosty pod rot of cacao.</title>
        <authorList>
            <person name="Aime M.C."/>
            <person name="Diaz-Valderrama J.R."/>
            <person name="Kijpornyongpan T."/>
            <person name="Phillips-Mora W."/>
        </authorList>
    </citation>
    <scope>NUCLEOTIDE SEQUENCE [LARGE SCALE GENOMIC DNA]</scope>
    <source>
        <strain evidence="2 3">MCA 2952</strain>
    </source>
</reference>
<comment type="caution">
    <text evidence="2">The sequence shown here is derived from an EMBL/GenBank/DDBJ whole genome shotgun (WGS) entry which is preliminary data.</text>
</comment>
<dbReference type="eggNOG" id="ENOG502SPZR">
    <property type="taxonomic scope" value="Eukaryota"/>
</dbReference>
<sequence length="179" mass="18730">MRFAQFSFFILSMSPLLALADHKFTLTNRCGNTITPVIADTKCGYSPPTLPLNPSQIGSGESQTVTIPSNWVGRIFAQNGSCGPKGEGCSVTEFNLDSGDAFTPQSYDISNIQGFTQSFQIGAAGVALGSSIASLANVLEPTVQKCISGRTVVGTTALSGDVVQEMLLSALSSVLDTRV</sequence>
<proteinExistence type="predicted"/>
<evidence type="ECO:0000256" key="1">
    <source>
        <dbReference type="SAM" id="SignalP"/>
    </source>
</evidence>
<protein>
    <submittedName>
        <fullName evidence="2">Uncharacterized protein</fullName>
    </submittedName>
</protein>
<evidence type="ECO:0000313" key="2">
    <source>
        <dbReference type="EMBL" id="KTB33266.1"/>
    </source>
</evidence>
<dbReference type="InterPro" id="IPR037176">
    <property type="entry name" value="Osmotin/thaumatin-like_sf"/>
</dbReference>
<organism evidence="2 3">
    <name type="scientific">Moniliophthora roreri</name>
    <name type="common">Frosty pod rot fungus</name>
    <name type="synonym">Monilia roreri</name>
    <dbReference type="NCBI Taxonomy" id="221103"/>
    <lineage>
        <taxon>Eukaryota</taxon>
        <taxon>Fungi</taxon>
        <taxon>Dikarya</taxon>
        <taxon>Basidiomycota</taxon>
        <taxon>Agaricomycotina</taxon>
        <taxon>Agaricomycetes</taxon>
        <taxon>Agaricomycetidae</taxon>
        <taxon>Agaricales</taxon>
        <taxon>Marasmiineae</taxon>
        <taxon>Marasmiaceae</taxon>
        <taxon>Moniliophthora</taxon>
    </lineage>
</organism>
<dbReference type="Proteomes" id="UP000054988">
    <property type="component" value="Unassembled WGS sequence"/>
</dbReference>